<dbReference type="Pfam" id="PF01545">
    <property type="entry name" value="Cation_efflux"/>
    <property type="match status" value="1"/>
</dbReference>
<evidence type="ECO:0000256" key="6">
    <source>
        <dbReference type="SAM" id="Phobius"/>
    </source>
</evidence>
<dbReference type="InterPro" id="IPR027469">
    <property type="entry name" value="Cation_efflux_TMD_sf"/>
</dbReference>
<sequence>MGDLLGSVAAFIKRGNKSSGMAALGNTVLAICKGFAAYISGSGTMLATTLHSVADALNQGFVFIGSSISEKEATRKFPMGFGRVVNLFVLVAVIVISIMAYETIIKGWEIIQHPKPSSNLLLNVSIMVLAVVVDGAILFKAMKEIAHETRTEAKGFALVPNAFKKVRMASPPTRLVFYEDIIATFGALLALVSIVLAHLTGFYLLDGIGTFLIGILLIGIAIKIGYENTVGLIGVAAPKEVEDRIAGTILADPDVIDINTLRIVQEGRQYHVESYLELRKGLTLADADDIKFRVRDKVLKDPDVDDVVMGIIEADDVQNWNL</sequence>
<evidence type="ECO:0000313" key="10">
    <source>
        <dbReference type="Proteomes" id="UP000295689"/>
    </source>
</evidence>
<evidence type="ECO:0000256" key="2">
    <source>
        <dbReference type="ARBA" id="ARBA00022448"/>
    </source>
</evidence>
<evidence type="ECO:0000256" key="5">
    <source>
        <dbReference type="ARBA" id="ARBA00023136"/>
    </source>
</evidence>
<evidence type="ECO:0000256" key="4">
    <source>
        <dbReference type="ARBA" id="ARBA00022989"/>
    </source>
</evidence>
<keyword evidence="3 6" id="KW-0812">Transmembrane</keyword>
<feature type="transmembrane region" description="Helical" evidence="6">
    <location>
        <begin position="21"/>
        <end position="39"/>
    </location>
</feature>
<dbReference type="SUPFAM" id="SSF161111">
    <property type="entry name" value="Cation efflux protein transmembrane domain-like"/>
    <property type="match status" value="1"/>
</dbReference>
<keyword evidence="5 6" id="KW-0472">Membrane</keyword>
<feature type="transmembrane region" description="Helical" evidence="6">
    <location>
        <begin position="80"/>
        <end position="100"/>
    </location>
</feature>
<reference evidence="9 10" key="1">
    <citation type="journal article" date="2015" name="Stand. Genomic Sci.">
        <title>Genomic Encyclopedia of Bacterial and Archaeal Type Strains, Phase III: the genomes of soil and plant-associated and newly described type strains.</title>
        <authorList>
            <person name="Whitman W.B."/>
            <person name="Woyke T."/>
            <person name="Klenk H.P."/>
            <person name="Zhou Y."/>
            <person name="Lilburn T.G."/>
            <person name="Beck B.J."/>
            <person name="De Vos P."/>
            <person name="Vandamme P."/>
            <person name="Eisen J.A."/>
            <person name="Garrity G."/>
            <person name="Hugenholtz P."/>
            <person name="Kyrpides N.C."/>
        </authorList>
    </citation>
    <scope>NUCLEOTIDE SEQUENCE [LARGE SCALE GENOMIC DNA]</scope>
    <source>
        <strain evidence="9 10">CV53</strain>
    </source>
</reference>
<keyword evidence="4 6" id="KW-1133">Transmembrane helix</keyword>
<keyword evidence="2" id="KW-0813">Transport</keyword>
<dbReference type="InterPro" id="IPR058533">
    <property type="entry name" value="Cation_efflux_TM"/>
</dbReference>
<accession>A0A4R2BPZ0</accession>
<dbReference type="Pfam" id="PF16916">
    <property type="entry name" value="ZT_dimer"/>
    <property type="match status" value="1"/>
</dbReference>
<dbReference type="PANTHER" id="PTHR13414">
    <property type="entry name" value="HUEL-CATION TRANSPORTER"/>
    <property type="match status" value="1"/>
</dbReference>
<proteinExistence type="predicted"/>
<dbReference type="NCBIfam" id="TIGR01297">
    <property type="entry name" value="CDF"/>
    <property type="match status" value="1"/>
</dbReference>
<comment type="caution">
    <text evidence="9">The sequence shown here is derived from an EMBL/GenBank/DDBJ whole genome shotgun (WGS) entry which is preliminary data.</text>
</comment>
<evidence type="ECO:0000259" key="7">
    <source>
        <dbReference type="Pfam" id="PF01545"/>
    </source>
</evidence>
<feature type="domain" description="Cation efflux protein cytoplasmic" evidence="8">
    <location>
        <begin position="238"/>
        <end position="307"/>
    </location>
</feature>
<dbReference type="GO" id="GO:0006829">
    <property type="term" value="P:zinc ion transport"/>
    <property type="evidence" value="ECO:0007669"/>
    <property type="project" value="InterPro"/>
</dbReference>
<dbReference type="Proteomes" id="UP000295689">
    <property type="component" value="Unassembled WGS sequence"/>
</dbReference>
<dbReference type="InterPro" id="IPR027470">
    <property type="entry name" value="Cation_efflux_CTD"/>
</dbReference>
<evidence type="ECO:0000259" key="8">
    <source>
        <dbReference type="Pfam" id="PF16916"/>
    </source>
</evidence>
<protein>
    <submittedName>
        <fullName evidence="9">Cation diffusion facilitator family transporter</fullName>
    </submittedName>
</protein>
<evidence type="ECO:0000256" key="1">
    <source>
        <dbReference type="ARBA" id="ARBA00004141"/>
    </source>
</evidence>
<dbReference type="Gene3D" id="1.20.1510.10">
    <property type="entry name" value="Cation efflux protein transmembrane domain"/>
    <property type="match status" value="1"/>
</dbReference>
<feature type="transmembrane region" description="Helical" evidence="6">
    <location>
        <begin position="202"/>
        <end position="222"/>
    </location>
</feature>
<comment type="subcellular location">
    <subcellularLocation>
        <location evidence="1">Membrane</location>
        <topology evidence="1">Multi-pass membrane protein</topology>
    </subcellularLocation>
</comment>
<dbReference type="InterPro" id="IPR040177">
    <property type="entry name" value="SLC30A9"/>
</dbReference>
<feature type="domain" description="Cation efflux protein transmembrane" evidence="7">
    <location>
        <begin position="22"/>
        <end position="232"/>
    </location>
</feature>
<dbReference type="InterPro" id="IPR002524">
    <property type="entry name" value="Cation_efflux"/>
</dbReference>
<dbReference type="SUPFAM" id="SSF160240">
    <property type="entry name" value="Cation efflux protein cytoplasmic domain-like"/>
    <property type="match status" value="1"/>
</dbReference>
<name>A0A4R2BPZ0_9BACI</name>
<evidence type="ECO:0000313" key="9">
    <source>
        <dbReference type="EMBL" id="TCN28014.1"/>
    </source>
</evidence>
<gene>
    <name evidence="9" type="ORF">EV146_101345</name>
</gene>
<dbReference type="Gene3D" id="3.30.70.1350">
    <property type="entry name" value="Cation efflux protein, cytoplasmic domain"/>
    <property type="match status" value="1"/>
</dbReference>
<organism evidence="9 10">
    <name type="scientific">Mesobacillus foraminis</name>
    <dbReference type="NCBI Taxonomy" id="279826"/>
    <lineage>
        <taxon>Bacteria</taxon>
        <taxon>Bacillati</taxon>
        <taxon>Bacillota</taxon>
        <taxon>Bacilli</taxon>
        <taxon>Bacillales</taxon>
        <taxon>Bacillaceae</taxon>
        <taxon>Mesobacillus</taxon>
    </lineage>
</organism>
<dbReference type="PANTHER" id="PTHR13414:SF9">
    <property type="entry name" value="PROTON-COUPLED ZINC ANTIPORTER SLC30A9, MITOCHONDRIAL"/>
    <property type="match status" value="1"/>
</dbReference>
<feature type="transmembrane region" description="Helical" evidence="6">
    <location>
        <begin position="120"/>
        <end position="139"/>
    </location>
</feature>
<dbReference type="GO" id="GO:0008324">
    <property type="term" value="F:monoatomic cation transmembrane transporter activity"/>
    <property type="evidence" value="ECO:0007669"/>
    <property type="project" value="InterPro"/>
</dbReference>
<evidence type="ECO:0000256" key="3">
    <source>
        <dbReference type="ARBA" id="ARBA00022692"/>
    </source>
</evidence>
<keyword evidence="10" id="KW-1185">Reference proteome</keyword>
<dbReference type="AlphaFoldDB" id="A0A4R2BPZ0"/>
<feature type="transmembrane region" description="Helical" evidence="6">
    <location>
        <begin position="175"/>
        <end position="196"/>
    </location>
</feature>
<dbReference type="InterPro" id="IPR036837">
    <property type="entry name" value="Cation_efflux_CTD_sf"/>
</dbReference>
<dbReference type="EMBL" id="SLVV01000001">
    <property type="protein sequence ID" value="TCN28014.1"/>
    <property type="molecule type" value="Genomic_DNA"/>
</dbReference>
<dbReference type="GO" id="GO:0016020">
    <property type="term" value="C:membrane"/>
    <property type="evidence" value="ECO:0007669"/>
    <property type="project" value="UniProtKB-SubCell"/>
</dbReference>